<keyword evidence="3" id="KW-0472">Membrane</keyword>
<keyword evidence="10" id="KW-1185">Reference proteome</keyword>
<dbReference type="Proteomes" id="UP001208771">
    <property type="component" value="Unassembled WGS sequence"/>
</dbReference>
<name>A0AAE3MYR9_9HYPH</name>
<evidence type="ECO:0000313" key="9">
    <source>
        <dbReference type="EMBL" id="MCX8996822.1"/>
    </source>
</evidence>
<evidence type="ECO:0000256" key="4">
    <source>
        <dbReference type="ARBA" id="ARBA00023139"/>
    </source>
</evidence>
<dbReference type="EMBL" id="JANFPI010000002">
    <property type="protein sequence ID" value="MCX8996822.1"/>
    <property type="molecule type" value="Genomic_DNA"/>
</dbReference>
<dbReference type="AlphaFoldDB" id="A0AAE3MYR9"/>
<reference evidence="9" key="1">
    <citation type="submission" date="2022-07" db="EMBL/GenBank/DDBJ databases">
        <title>Ectorhizobium quercum gen.nov., sp. nov.</title>
        <authorList>
            <person name="Ma T."/>
            <person name="Li Y."/>
        </authorList>
    </citation>
    <scope>NUCLEOTIDE SEQUENCE</scope>
    <source>
        <strain evidence="9">BDR2-2</strain>
    </source>
</reference>
<evidence type="ECO:0000256" key="6">
    <source>
        <dbReference type="ARBA" id="ARBA00023288"/>
    </source>
</evidence>
<feature type="chain" id="PRO_5042010840" description="Outer membrane lipoprotein omp10" evidence="8">
    <location>
        <begin position="23"/>
        <end position="127"/>
    </location>
</feature>
<evidence type="ECO:0000256" key="7">
    <source>
        <dbReference type="ARBA" id="ARBA00044505"/>
    </source>
</evidence>
<dbReference type="InterPro" id="IPR049857">
    <property type="entry name" value="Omp10-like"/>
</dbReference>
<keyword evidence="6" id="KW-0449">Lipoprotein</keyword>
<organism evidence="9 10">
    <name type="scientific">Ectorhizobium quercum</name>
    <dbReference type="NCBI Taxonomy" id="2965071"/>
    <lineage>
        <taxon>Bacteria</taxon>
        <taxon>Pseudomonadati</taxon>
        <taxon>Pseudomonadota</taxon>
        <taxon>Alphaproteobacteria</taxon>
        <taxon>Hyphomicrobiales</taxon>
        <taxon>Rhizobiaceae</taxon>
        <taxon>Ectorhizobium</taxon>
    </lineage>
</organism>
<evidence type="ECO:0000313" key="10">
    <source>
        <dbReference type="Proteomes" id="UP001208771"/>
    </source>
</evidence>
<comment type="similarity">
    <text evidence="7">Belongs to the rhizobiaceae omp10 lipoprotein family.</text>
</comment>
<proteinExistence type="inferred from homology"/>
<evidence type="ECO:0008006" key="11">
    <source>
        <dbReference type="Google" id="ProtNLM"/>
    </source>
</evidence>
<protein>
    <recommendedName>
        <fullName evidence="11">Outer membrane lipoprotein omp10</fullName>
    </recommendedName>
</protein>
<evidence type="ECO:0000256" key="1">
    <source>
        <dbReference type="ARBA" id="ARBA00004459"/>
    </source>
</evidence>
<sequence length="127" mass="13724">MTFRTSLTLILTAAGLSACVSAPPSYQYSRSMPQPQRPFSPVDGEWADANGIVSTFQNGTFSTRTTDGTNTLLASGNYVQKSDRLFEINMTSLVRNTQSRVNCALVTQSQLNCTSDAGGQFSLSRRG</sequence>
<keyword evidence="4" id="KW-0564">Palmitate</keyword>
<comment type="caution">
    <text evidence="9">The sequence shown here is derived from an EMBL/GenBank/DDBJ whole genome shotgun (WGS) entry which is preliminary data.</text>
</comment>
<evidence type="ECO:0000256" key="8">
    <source>
        <dbReference type="SAM" id="SignalP"/>
    </source>
</evidence>
<dbReference type="GO" id="GO:0009279">
    <property type="term" value="C:cell outer membrane"/>
    <property type="evidence" value="ECO:0007669"/>
    <property type="project" value="UniProtKB-SubCell"/>
</dbReference>
<gene>
    <name evidence="9" type="ORF">NOF55_06860</name>
</gene>
<feature type="signal peptide" evidence="8">
    <location>
        <begin position="1"/>
        <end position="22"/>
    </location>
</feature>
<comment type="subcellular location">
    <subcellularLocation>
        <location evidence="1">Cell outer membrane</location>
        <topology evidence="1">Lipid-anchor</topology>
    </subcellularLocation>
</comment>
<keyword evidence="5" id="KW-0998">Cell outer membrane</keyword>
<keyword evidence="2 8" id="KW-0732">Signal</keyword>
<dbReference type="RefSeq" id="WP_306410600.1">
    <property type="nucleotide sequence ID" value="NZ_JANFPI010000002.1"/>
</dbReference>
<dbReference type="PROSITE" id="PS51257">
    <property type="entry name" value="PROKAR_LIPOPROTEIN"/>
    <property type="match status" value="1"/>
</dbReference>
<evidence type="ECO:0000256" key="3">
    <source>
        <dbReference type="ARBA" id="ARBA00023136"/>
    </source>
</evidence>
<accession>A0AAE3MYR9</accession>
<evidence type="ECO:0000256" key="5">
    <source>
        <dbReference type="ARBA" id="ARBA00023237"/>
    </source>
</evidence>
<evidence type="ECO:0000256" key="2">
    <source>
        <dbReference type="ARBA" id="ARBA00022729"/>
    </source>
</evidence>
<dbReference type="NCBIfam" id="NF041251">
    <property type="entry name" value="omp10_alpha_prot"/>
    <property type="match status" value="1"/>
</dbReference>
<dbReference type="Pfam" id="PF26368">
    <property type="entry name" value="OMP10"/>
    <property type="match status" value="1"/>
</dbReference>